<dbReference type="Gene3D" id="3.30.420.10">
    <property type="entry name" value="Ribonuclease H-like superfamily/Ribonuclease H"/>
    <property type="match status" value="1"/>
</dbReference>
<evidence type="ECO:0000313" key="3">
    <source>
        <dbReference type="Proteomes" id="UP001268610"/>
    </source>
</evidence>
<dbReference type="PANTHER" id="PTHR46889:SF4">
    <property type="entry name" value="TRANSPOSASE INSO FOR INSERTION SEQUENCE ELEMENT IS911B-RELATED"/>
    <property type="match status" value="1"/>
</dbReference>
<feature type="domain" description="Integrase catalytic" evidence="1">
    <location>
        <begin position="83"/>
        <end position="147"/>
    </location>
</feature>
<dbReference type="PROSITE" id="PS50994">
    <property type="entry name" value="INTEGRASE"/>
    <property type="match status" value="1"/>
</dbReference>
<dbReference type="InterPro" id="IPR001584">
    <property type="entry name" value="Integrase_cat-core"/>
</dbReference>
<dbReference type="GO" id="GO:0015074">
    <property type="term" value="P:DNA integration"/>
    <property type="evidence" value="ECO:0007669"/>
    <property type="project" value="InterPro"/>
</dbReference>
<gene>
    <name evidence="2" type="ORF">RJJ65_36335</name>
</gene>
<evidence type="ECO:0000259" key="1">
    <source>
        <dbReference type="PROSITE" id="PS50994"/>
    </source>
</evidence>
<dbReference type="EMBL" id="JAVLSF010000374">
    <property type="protein sequence ID" value="MDR9778005.1"/>
    <property type="molecule type" value="Genomic_DNA"/>
</dbReference>
<dbReference type="InterPro" id="IPR050900">
    <property type="entry name" value="Transposase_IS3/IS150/IS904"/>
</dbReference>
<dbReference type="InterPro" id="IPR036397">
    <property type="entry name" value="RNaseH_sf"/>
</dbReference>
<protein>
    <submittedName>
        <fullName evidence="2">IS3 family transposase</fullName>
    </submittedName>
</protein>
<sequence length="147" mass="16925">MKDETALLLTIKACFNQHKQSYGRRRLKIALLADYKIRISKRRLSKLMKAHGLLTVWRGKKFRYATKESECSPYLNVLDRQFKCDQPNHSWVSDMRSTASQDIRTLSGWYYLAAVMDLYSRKIVGFAMSHSATAELACQALQMAIAV</sequence>
<accession>A0AAJ2LMV9</accession>
<dbReference type="GO" id="GO:0003676">
    <property type="term" value="F:nucleic acid binding"/>
    <property type="evidence" value="ECO:0007669"/>
    <property type="project" value="InterPro"/>
</dbReference>
<comment type="caution">
    <text evidence="2">The sequence shown here is derived from an EMBL/GenBank/DDBJ whole genome shotgun (WGS) entry which is preliminary data.</text>
</comment>
<dbReference type="AlphaFoldDB" id="A0AAJ2LMV9"/>
<dbReference type="PANTHER" id="PTHR46889">
    <property type="entry name" value="TRANSPOSASE INSF FOR INSERTION SEQUENCE IS3B-RELATED"/>
    <property type="match status" value="1"/>
</dbReference>
<dbReference type="InterPro" id="IPR025948">
    <property type="entry name" value="HTH-like_dom"/>
</dbReference>
<proteinExistence type="predicted"/>
<organism evidence="2 3">
    <name type="scientific">Rhizobium hidalgonense</name>
    <dbReference type="NCBI Taxonomy" id="1538159"/>
    <lineage>
        <taxon>Bacteria</taxon>
        <taxon>Pseudomonadati</taxon>
        <taxon>Pseudomonadota</taxon>
        <taxon>Alphaproteobacteria</taxon>
        <taxon>Hyphomicrobiales</taxon>
        <taxon>Rhizobiaceae</taxon>
        <taxon>Rhizobium/Agrobacterium group</taxon>
        <taxon>Rhizobium</taxon>
    </lineage>
</organism>
<evidence type="ECO:0000313" key="2">
    <source>
        <dbReference type="EMBL" id="MDR9778005.1"/>
    </source>
</evidence>
<reference evidence="2" key="1">
    <citation type="submission" date="2023-04" db="EMBL/GenBank/DDBJ databases">
        <title>Genomic characterization of faba bean (Vicia faba) microsymbionts in Mexican soils.</title>
        <authorList>
            <person name="Rivera Orduna F.N."/>
            <person name="Guevara-Luna J."/>
            <person name="Yan J."/>
            <person name="Arroyo-Herrera I."/>
            <person name="Li Y."/>
            <person name="Vasquez-Murrieta M.S."/>
            <person name="Wang E.T."/>
        </authorList>
    </citation>
    <scope>NUCLEOTIDE SEQUENCE</scope>
    <source>
        <strain evidence="2">CH26</strain>
    </source>
</reference>
<feature type="non-terminal residue" evidence="2">
    <location>
        <position position="147"/>
    </location>
</feature>
<dbReference type="Pfam" id="PF00665">
    <property type="entry name" value="rve"/>
    <property type="match status" value="1"/>
</dbReference>
<dbReference type="InterPro" id="IPR012337">
    <property type="entry name" value="RNaseH-like_sf"/>
</dbReference>
<dbReference type="SUPFAM" id="SSF53098">
    <property type="entry name" value="Ribonuclease H-like"/>
    <property type="match status" value="1"/>
</dbReference>
<dbReference type="Pfam" id="PF13276">
    <property type="entry name" value="HTH_21"/>
    <property type="match status" value="1"/>
</dbReference>
<dbReference type="Proteomes" id="UP001268610">
    <property type="component" value="Unassembled WGS sequence"/>
</dbReference>
<name>A0AAJ2LMV9_9HYPH</name>